<feature type="domain" description="N-acetyltransferase" evidence="3">
    <location>
        <begin position="3"/>
        <end position="154"/>
    </location>
</feature>
<keyword evidence="1 4" id="KW-0808">Transferase</keyword>
<keyword evidence="5" id="KW-1185">Reference proteome</keyword>
<dbReference type="InterPro" id="IPR050832">
    <property type="entry name" value="Bact_Acetyltransf"/>
</dbReference>
<dbReference type="AlphaFoldDB" id="A0A7D5VC51"/>
<organism evidence="4 5">
    <name type="scientific">Chitinibacter fontanus</name>
    <dbReference type="NCBI Taxonomy" id="1737446"/>
    <lineage>
        <taxon>Bacteria</taxon>
        <taxon>Pseudomonadati</taxon>
        <taxon>Pseudomonadota</taxon>
        <taxon>Betaproteobacteria</taxon>
        <taxon>Neisseriales</taxon>
        <taxon>Chitinibacteraceae</taxon>
        <taxon>Chitinibacter</taxon>
    </lineage>
</organism>
<evidence type="ECO:0000313" key="5">
    <source>
        <dbReference type="Proteomes" id="UP000510822"/>
    </source>
</evidence>
<dbReference type="EMBL" id="CP058952">
    <property type="protein sequence ID" value="QLI83074.1"/>
    <property type="molecule type" value="Genomic_DNA"/>
</dbReference>
<dbReference type="PANTHER" id="PTHR43877">
    <property type="entry name" value="AMINOALKYLPHOSPHONATE N-ACETYLTRANSFERASE-RELATED-RELATED"/>
    <property type="match status" value="1"/>
</dbReference>
<sequence length="160" mass="17696">MTLIIRPIQAKDLPAAHQTIVDAAQAADAVDQQDLAAFLAAWHDTATGLLNDPDANHAITLVCQMGTEIIGVAQLNDDGEIKLFYVAPAWQQRGIGRALLAELALNAQCLNINRLQIYSSNTARLFFLAHGFHAEQTDFSEWLTADLTKWKILYEQQTTH</sequence>
<name>A0A7D5VC51_9NEIS</name>
<gene>
    <name evidence="4" type="ORF">HZU75_16960</name>
</gene>
<protein>
    <submittedName>
        <fullName evidence="4">GNAT family N-acetyltransferase</fullName>
    </submittedName>
</protein>
<evidence type="ECO:0000313" key="4">
    <source>
        <dbReference type="EMBL" id="QLI83074.1"/>
    </source>
</evidence>
<keyword evidence="2" id="KW-0012">Acyltransferase</keyword>
<accession>A0A7D5VC51</accession>
<proteinExistence type="predicted"/>
<evidence type="ECO:0000256" key="2">
    <source>
        <dbReference type="ARBA" id="ARBA00023315"/>
    </source>
</evidence>
<evidence type="ECO:0000256" key="1">
    <source>
        <dbReference type="ARBA" id="ARBA00022679"/>
    </source>
</evidence>
<dbReference type="SUPFAM" id="SSF55729">
    <property type="entry name" value="Acyl-CoA N-acyltransferases (Nat)"/>
    <property type="match status" value="1"/>
</dbReference>
<dbReference type="KEGG" id="cfon:HZU75_16960"/>
<dbReference type="Pfam" id="PF13673">
    <property type="entry name" value="Acetyltransf_10"/>
    <property type="match status" value="1"/>
</dbReference>
<dbReference type="GO" id="GO:0016747">
    <property type="term" value="F:acyltransferase activity, transferring groups other than amino-acyl groups"/>
    <property type="evidence" value="ECO:0007669"/>
    <property type="project" value="InterPro"/>
</dbReference>
<dbReference type="PROSITE" id="PS51186">
    <property type="entry name" value="GNAT"/>
    <property type="match status" value="1"/>
</dbReference>
<reference evidence="4 5" key="1">
    <citation type="journal article" date="2016" name="Int. J. Syst. Evol. Microbiol.">
        <title>Chitinibacter fontanus sp. nov., isolated from a spring.</title>
        <authorList>
            <person name="Sheu S.Y."/>
            <person name="Li Y.S."/>
            <person name="Young C.C."/>
            <person name="Chen W.M."/>
        </authorList>
    </citation>
    <scope>NUCLEOTIDE SEQUENCE [LARGE SCALE GENOMIC DNA]</scope>
    <source>
        <strain evidence="4 5">STM-7</strain>
    </source>
</reference>
<dbReference type="Proteomes" id="UP000510822">
    <property type="component" value="Chromosome"/>
</dbReference>
<dbReference type="CDD" id="cd04301">
    <property type="entry name" value="NAT_SF"/>
    <property type="match status" value="1"/>
</dbReference>
<dbReference type="InterPro" id="IPR000182">
    <property type="entry name" value="GNAT_dom"/>
</dbReference>
<dbReference type="Gene3D" id="3.40.630.30">
    <property type="match status" value="1"/>
</dbReference>
<dbReference type="InterPro" id="IPR016181">
    <property type="entry name" value="Acyl_CoA_acyltransferase"/>
</dbReference>
<evidence type="ECO:0000259" key="3">
    <source>
        <dbReference type="PROSITE" id="PS51186"/>
    </source>
</evidence>
<dbReference type="RefSeq" id="WP_180307143.1">
    <property type="nucleotide sequence ID" value="NZ_CP058952.1"/>
</dbReference>